<dbReference type="EMBL" id="DLUI01000023">
    <property type="protein sequence ID" value="DAB39303.1"/>
    <property type="molecule type" value="Genomic_DNA"/>
</dbReference>
<dbReference type="InterPro" id="IPR050138">
    <property type="entry name" value="DHOase/Allantoinase_Hydrolase"/>
</dbReference>
<dbReference type="InterPro" id="IPR032466">
    <property type="entry name" value="Metal_Hydrolase"/>
</dbReference>
<comment type="caution">
    <text evidence="2">The sequence shown here is derived from an EMBL/GenBank/DDBJ whole genome shotgun (WGS) entry which is preliminary data.</text>
</comment>
<dbReference type="PANTHER" id="PTHR43668:SF2">
    <property type="entry name" value="ALLANTOINASE"/>
    <property type="match status" value="1"/>
</dbReference>
<organism evidence="2 3">
    <name type="scientific">Sulfuricurvum kujiense</name>
    <dbReference type="NCBI Taxonomy" id="148813"/>
    <lineage>
        <taxon>Bacteria</taxon>
        <taxon>Pseudomonadati</taxon>
        <taxon>Campylobacterota</taxon>
        <taxon>Epsilonproteobacteria</taxon>
        <taxon>Campylobacterales</taxon>
        <taxon>Sulfurimonadaceae</taxon>
        <taxon>Sulfuricurvum</taxon>
    </lineage>
</organism>
<proteinExistence type="predicted"/>
<dbReference type="SUPFAM" id="SSF51556">
    <property type="entry name" value="Metallo-dependent hydrolases"/>
    <property type="match status" value="1"/>
</dbReference>
<dbReference type="AlphaFoldDB" id="A0A2D3WRF3"/>
<name>A0A2D3WRF3_9BACT</name>
<protein>
    <submittedName>
        <fullName evidence="2">Dihydroorotase</fullName>
    </submittedName>
</protein>
<reference evidence="2 3" key="1">
    <citation type="journal article" date="2017" name="Front. Microbiol.">
        <title>Comparative Genomic Analysis of the Class Epsilonproteobacteria and Proposed Reclassification to Epsilonbacteraeota (phyl. nov.).</title>
        <authorList>
            <person name="Waite D.W."/>
            <person name="Vanwonterghem I."/>
            <person name="Rinke C."/>
            <person name="Parks D.H."/>
            <person name="Zhang Y."/>
            <person name="Takai K."/>
            <person name="Sievert S.M."/>
            <person name="Simon J."/>
            <person name="Campbell B.J."/>
            <person name="Hanson T.E."/>
            <person name="Woyke T."/>
            <person name="Klotz M.G."/>
            <person name="Hugenholtz P."/>
        </authorList>
    </citation>
    <scope>NUCLEOTIDE SEQUENCE [LARGE SCALE GENOMIC DNA]</scope>
    <source>
        <strain evidence="2">UBA12443</strain>
    </source>
</reference>
<dbReference type="GO" id="GO:0006145">
    <property type="term" value="P:purine nucleobase catabolic process"/>
    <property type="evidence" value="ECO:0007669"/>
    <property type="project" value="TreeGrafter"/>
</dbReference>
<dbReference type="Proteomes" id="UP000228859">
    <property type="component" value="Unassembled WGS sequence"/>
</dbReference>
<evidence type="ECO:0000313" key="3">
    <source>
        <dbReference type="Proteomes" id="UP000228859"/>
    </source>
</evidence>
<accession>A0A2D3WRF3</accession>
<evidence type="ECO:0000259" key="1">
    <source>
        <dbReference type="Pfam" id="PF01979"/>
    </source>
</evidence>
<dbReference type="SUPFAM" id="SSF51338">
    <property type="entry name" value="Composite domain of metallo-dependent hydrolases"/>
    <property type="match status" value="1"/>
</dbReference>
<dbReference type="Pfam" id="PF01979">
    <property type="entry name" value="Amidohydro_1"/>
    <property type="match status" value="1"/>
</dbReference>
<sequence>FESGVMSDGAVAAQLGLPGISPMSEVVHIASMIEIARHFGIKIVFKSVSEPRSIELIAQARKEGIDAECEVAIHHLFKNDTACLGFDTDAKINPPLVNETKRLTLIDALKRGDIHSLTSLHQPNSDVKKDITFYDANVGTTSIAEYLPLAYTYLIKNKIINMAKLIDLASRTPAEHIGIKAGEIAVGLSVDCILFDPSQITQVPHHHSLYKNETLNGKVIMAICRGEVTKF</sequence>
<feature type="non-terminal residue" evidence="2">
    <location>
        <position position="1"/>
    </location>
</feature>
<dbReference type="GO" id="GO:0004038">
    <property type="term" value="F:allantoinase activity"/>
    <property type="evidence" value="ECO:0007669"/>
    <property type="project" value="TreeGrafter"/>
</dbReference>
<dbReference type="InterPro" id="IPR006680">
    <property type="entry name" value="Amidohydro-rel"/>
</dbReference>
<dbReference type="PANTHER" id="PTHR43668">
    <property type="entry name" value="ALLANTOINASE"/>
    <property type="match status" value="1"/>
</dbReference>
<dbReference type="GO" id="GO:0005737">
    <property type="term" value="C:cytoplasm"/>
    <property type="evidence" value="ECO:0007669"/>
    <property type="project" value="TreeGrafter"/>
</dbReference>
<dbReference type="Gene3D" id="3.20.20.140">
    <property type="entry name" value="Metal-dependent hydrolases"/>
    <property type="match status" value="1"/>
</dbReference>
<dbReference type="InterPro" id="IPR011059">
    <property type="entry name" value="Metal-dep_hydrolase_composite"/>
</dbReference>
<gene>
    <name evidence="2" type="ORF">CFH83_01405</name>
</gene>
<evidence type="ECO:0000313" key="2">
    <source>
        <dbReference type="EMBL" id="DAB39303.1"/>
    </source>
</evidence>
<dbReference type="RefSeq" id="WP_303662785.1">
    <property type="nucleotide sequence ID" value="NZ_DLUI01000023.1"/>
</dbReference>
<feature type="domain" description="Amidohydrolase-related" evidence="1">
    <location>
        <begin position="33"/>
        <end position="228"/>
    </location>
</feature>